<proteinExistence type="inferred from homology"/>
<dbReference type="Gene3D" id="1.10.10.10">
    <property type="entry name" value="Winged helix-like DNA-binding domain superfamily/Winged helix DNA-binding domain"/>
    <property type="match status" value="1"/>
</dbReference>
<evidence type="ECO:0000313" key="4">
    <source>
        <dbReference type="EMBL" id="MCY1715186.1"/>
    </source>
</evidence>
<name>A0ABT4BWA9_9FIRM</name>
<evidence type="ECO:0000256" key="3">
    <source>
        <dbReference type="ARBA" id="ARBA00022629"/>
    </source>
</evidence>
<dbReference type="EMBL" id="JAPOHA010000017">
    <property type="protein sequence ID" value="MCY1715186.1"/>
    <property type="molecule type" value="Genomic_DNA"/>
</dbReference>
<dbReference type="InterPro" id="IPR043129">
    <property type="entry name" value="ATPase_NBD"/>
</dbReference>
<dbReference type="CDD" id="cd23763">
    <property type="entry name" value="ASKHA_ATPase_ROK"/>
    <property type="match status" value="1"/>
</dbReference>
<dbReference type="SUPFAM" id="SSF46785">
    <property type="entry name" value="Winged helix' DNA-binding domain"/>
    <property type="match status" value="1"/>
</dbReference>
<dbReference type="Pfam" id="PF13412">
    <property type="entry name" value="HTH_24"/>
    <property type="match status" value="1"/>
</dbReference>
<evidence type="ECO:0000313" key="5">
    <source>
        <dbReference type="Proteomes" id="UP001082703"/>
    </source>
</evidence>
<comment type="similarity">
    <text evidence="2">Belongs to the ROK (NagC/XylR) family.</text>
</comment>
<dbReference type="SUPFAM" id="SSF53067">
    <property type="entry name" value="Actin-like ATPase domain"/>
    <property type="match status" value="1"/>
</dbReference>
<sequence length="344" mass="37757">MEKISGNPAILKKVNKDLIKETLKEFPKSTKPQLAQKVGLSLATVNKAVEELVESGEARCLGYIDSTGGRRAKCYKLNENFELILTVFIQSGHYYCAVLDMDGKVVSSAVHQHEEGDWTQELYNVIDKSLAGCDGKKVSSIGVAVPGSVNGDEISNIPTIPQWEGFALKADLEKRYAMAVVVENDINAATLGVYDKYTGTGAKNMLFLHIKQGIGAGVVINSKLHKGRHNFAGELSYMRLASGTSGETLEGTLHRLCNDRKAVIELVAELLANVICVIEPDLIAIDTCYLSEEDAGELKKVLSGYISSEYLPRIFIRPVQDVIYIRGLFVLCVHKTQNSVELYQ</sequence>
<comment type="caution">
    <text evidence="4">The sequence shown here is derived from an EMBL/GenBank/DDBJ whole genome shotgun (WGS) entry which is preliminary data.</text>
</comment>
<keyword evidence="3" id="KW-0859">Xylose metabolism</keyword>
<dbReference type="PANTHER" id="PTHR18964">
    <property type="entry name" value="ROK (REPRESSOR, ORF, KINASE) FAMILY"/>
    <property type="match status" value="1"/>
</dbReference>
<comment type="function">
    <text evidence="1">Transcriptional repressor of xylose-utilizing enzymes.</text>
</comment>
<dbReference type="PANTHER" id="PTHR18964:SF149">
    <property type="entry name" value="BIFUNCTIONAL UDP-N-ACETYLGLUCOSAMINE 2-EPIMERASE_N-ACETYLMANNOSAMINE KINASE"/>
    <property type="match status" value="1"/>
</dbReference>
<dbReference type="RefSeq" id="WP_268059223.1">
    <property type="nucleotide sequence ID" value="NZ_JAPOHA010000017.1"/>
</dbReference>
<dbReference type="InterPro" id="IPR036388">
    <property type="entry name" value="WH-like_DNA-bd_sf"/>
</dbReference>
<dbReference type="Proteomes" id="UP001082703">
    <property type="component" value="Unassembled WGS sequence"/>
</dbReference>
<organism evidence="4 5">
    <name type="scientific">Caproiciproducens galactitolivorans</name>
    <dbReference type="NCBI Taxonomy" id="642589"/>
    <lineage>
        <taxon>Bacteria</taxon>
        <taxon>Bacillati</taxon>
        <taxon>Bacillota</taxon>
        <taxon>Clostridia</taxon>
        <taxon>Eubacteriales</taxon>
        <taxon>Acutalibacteraceae</taxon>
        <taxon>Caproiciproducens</taxon>
    </lineage>
</organism>
<evidence type="ECO:0000256" key="1">
    <source>
        <dbReference type="ARBA" id="ARBA00002486"/>
    </source>
</evidence>
<keyword evidence="3" id="KW-0119">Carbohydrate metabolism</keyword>
<reference evidence="4 5" key="1">
    <citation type="submission" date="2022-11" db="EMBL/GenBank/DDBJ databases">
        <authorList>
            <person name="Caiyu Z."/>
        </authorList>
    </citation>
    <scope>NUCLEOTIDE SEQUENCE [LARGE SCALE GENOMIC DNA]</scope>
    <source>
        <strain evidence="4 5">YR-4</strain>
    </source>
</reference>
<protein>
    <submittedName>
        <fullName evidence="4">ROK family transcriptional regulator</fullName>
    </submittedName>
</protein>
<dbReference type="InterPro" id="IPR000600">
    <property type="entry name" value="ROK"/>
</dbReference>
<dbReference type="InterPro" id="IPR036390">
    <property type="entry name" value="WH_DNA-bd_sf"/>
</dbReference>
<accession>A0ABT4BWA9</accession>
<evidence type="ECO:0000256" key="2">
    <source>
        <dbReference type="ARBA" id="ARBA00006479"/>
    </source>
</evidence>
<gene>
    <name evidence="4" type="ORF">OUY18_13105</name>
</gene>
<dbReference type="Pfam" id="PF00480">
    <property type="entry name" value="ROK"/>
    <property type="match status" value="1"/>
</dbReference>
<dbReference type="Gene3D" id="3.30.420.40">
    <property type="match status" value="2"/>
</dbReference>
<keyword evidence="5" id="KW-1185">Reference proteome</keyword>